<dbReference type="Proteomes" id="UP000356253">
    <property type="component" value="Unassembled WGS sequence"/>
</dbReference>
<evidence type="ECO:0000313" key="2">
    <source>
        <dbReference type="Proteomes" id="UP000356253"/>
    </source>
</evidence>
<name>A0AC61YC33_9FLAO</name>
<protein>
    <submittedName>
        <fullName evidence="1">Uncharacterized protein</fullName>
    </submittedName>
</protein>
<keyword evidence="2" id="KW-1185">Reference proteome</keyword>
<evidence type="ECO:0000313" key="1">
    <source>
        <dbReference type="EMBL" id="VVV01433.1"/>
    </source>
</evidence>
<reference evidence="1" key="1">
    <citation type="submission" date="2019-09" db="EMBL/GenBank/DDBJ databases">
        <authorList>
            <person name="Rodrigo-Torres L."/>
            <person name="Arahal R. D."/>
            <person name="Lucena T."/>
        </authorList>
    </citation>
    <scope>NUCLEOTIDE SEQUENCE</scope>
    <source>
        <strain evidence="1">ISS653</strain>
    </source>
</reference>
<gene>
    <name evidence="1" type="ORF">FVB9532_02725</name>
</gene>
<dbReference type="EMBL" id="CABVMM010000010">
    <property type="protein sequence ID" value="VVV01433.1"/>
    <property type="molecule type" value="Genomic_DNA"/>
</dbReference>
<proteinExistence type="predicted"/>
<accession>A0AC61YC33</accession>
<organism evidence="1 2">
    <name type="scientific">Mesonia oceanica</name>
    <dbReference type="NCBI Taxonomy" id="2687242"/>
    <lineage>
        <taxon>Bacteria</taxon>
        <taxon>Pseudomonadati</taxon>
        <taxon>Bacteroidota</taxon>
        <taxon>Flavobacteriia</taxon>
        <taxon>Flavobacteriales</taxon>
        <taxon>Flavobacteriaceae</taxon>
        <taxon>Mesonia</taxon>
    </lineage>
</organism>
<sequence length="204" mass="23257">MSLFRKLFLSKSKSDKEKEEDLRDGDLSKYTPEPTLPTDENFVKNFKENGGKFLYCQDKNEVLDVFGKILEENNWDGKECCCFDDNLKETFKDFDLNYSFSNQAAFFLSTCEYLVANTGALLVSSNQIKEKKLAEIPHNFVILAGTSQLVDTIGEGLRGIKSKSKKRIPSNITTIKTFENKQESDFMSYGSTSKNVYLLLLEDL</sequence>
<comment type="caution">
    <text evidence="1">The sequence shown here is derived from an EMBL/GenBank/DDBJ whole genome shotgun (WGS) entry which is preliminary data.</text>
</comment>